<name>A0A512H4N1_9PROT</name>
<feature type="compositionally biased region" description="Polar residues" evidence="1">
    <location>
        <begin position="148"/>
        <end position="158"/>
    </location>
</feature>
<protein>
    <submittedName>
        <fullName evidence="2">Uncharacterized protein</fullName>
    </submittedName>
</protein>
<dbReference type="InterPro" id="IPR046097">
    <property type="entry name" value="DUF6033"/>
</dbReference>
<keyword evidence="3" id="KW-1185">Reference proteome</keyword>
<evidence type="ECO:0000256" key="1">
    <source>
        <dbReference type="SAM" id="MobiDB-lite"/>
    </source>
</evidence>
<evidence type="ECO:0000313" key="2">
    <source>
        <dbReference type="EMBL" id="GEO80412.1"/>
    </source>
</evidence>
<proteinExistence type="predicted"/>
<dbReference type="AlphaFoldDB" id="A0A512H4N1"/>
<gene>
    <name evidence="2" type="ORF">ROR02_05430</name>
</gene>
<comment type="caution">
    <text evidence="2">The sequence shown here is derived from an EMBL/GenBank/DDBJ whole genome shotgun (WGS) entry which is preliminary data.</text>
</comment>
<dbReference type="EMBL" id="BJZO01000009">
    <property type="protein sequence ID" value="GEO80412.1"/>
    <property type="molecule type" value="Genomic_DNA"/>
</dbReference>
<organism evidence="2 3">
    <name type="scientific">Pararhodospirillum oryzae</name>
    <dbReference type="NCBI Taxonomy" id="478448"/>
    <lineage>
        <taxon>Bacteria</taxon>
        <taxon>Pseudomonadati</taxon>
        <taxon>Pseudomonadota</taxon>
        <taxon>Alphaproteobacteria</taxon>
        <taxon>Rhodospirillales</taxon>
        <taxon>Rhodospirillaceae</taxon>
        <taxon>Pararhodospirillum</taxon>
    </lineage>
</organism>
<feature type="compositionally biased region" description="Low complexity" evidence="1">
    <location>
        <begin position="1"/>
        <end position="13"/>
    </location>
</feature>
<reference evidence="2 3" key="1">
    <citation type="submission" date="2019-07" db="EMBL/GenBank/DDBJ databases">
        <title>Whole genome shotgun sequence of Rhodospirillum oryzae NBRC 107573.</title>
        <authorList>
            <person name="Hosoyama A."/>
            <person name="Uohara A."/>
            <person name="Ohji S."/>
            <person name="Ichikawa N."/>
        </authorList>
    </citation>
    <scope>NUCLEOTIDE SEQUENCE [LARGE SCALE GENOMIC DNA]</scope>
    <source>
        <strain evidence="2 3">NBRC 107573</strain>
    </source>
</reference>
<dbReference type="Proteomes" id="UP000321567">
    <property type="component" value="Unassembled WGS sequence"/>
</dbReference>
<accession>A0A512H4N1</accession>
<dbReference type="RefSeq" id="WP_147162473.1">
    <property type="nucleotide sequence ID" value="NZ_BJZO01000009.1"/>
</dbReference>
<evidence type="ECO:0000313" key="3">
    <source>
        <dbReference type="Proteomes" id="UP000321567"/>
    </source>
</evidence>
<feature type="region of interest" description="Disordered" evidence="1">
    <location>
        <begin position="1"/>
        <end position="43"/>
    </location>
</feature>
<feature type="compositionally biased region" description="Basic and acidic residues" evidence="1">
    <location>
        <begin position="160"/>
        <end position="201"/>
    </location>
</feature>
<feature type="compositionally biased region" description="Low complexity" evidence="1">
    <location>
        <begin position="216"/>
        <end position="226"/>
    </location>
</feature>
<feature type="region of interest" description="Disordered" evidence="1">
    <location>
        <begin position="148"/>
        <end position="226"/>
    </location>
</feature>
<sequence>MVQSSGVGGTSVSPYALGLESSRARTSQNDAAETQGTTTAASAQSAASTAASARVDAAGLIADLEERLGAKVGVGAWGGEAQARGLVASGVKRSVTIDPAAFERMQTDETFRAKVTKDLEDVDAALKAQPIPGLVSQGMVVDAEGNISTWSVSQTSTEGPGDRRKEDEKARAAKKDEEERAEEARQKRAEEREALLEKAGADDTQPPPPPEPEPETAPAAPDNTAADALVYVQSMARLGVPVNLQA</sequence>
<feature type="compositionally biased region" description="Low complexity" evidence="1">
    <location>
        <begin position="31"/>
        <end position="43"/>
    </location>
</feature>
<dbReference type="Pfam" id="PF19498">
    <property type="entry name" value="DUF6033"/>
    <property type="match status" value="1"/>
</dbReference>